<dbReference type="RefSeq" id="WP_198091469.1">
    <property type="nucleotide sequence ID" value="NZ_CP063821.1"/>
</dbReference>
<dbReference type="Proteomes" id="UP000785180">
    <property type="component" value="Unassembled WGS sequence"/>
</dbReference>
<accession>A0A9Q4TQE5</accession>
<proteinExistence type="predicted"/>
<feature type="chain" id="PRO_5040500549" description="Bacteriocin" evidence="1">
    <location>
        <begin position="25"/>
        <end position="152"/>
    </location>
</feature>
<keyword evidence="1" id="KW-0732">Signal</keyword>
<evidence type="ECO:0000313" key="3">
    <source>
        <dbReference type="Proteomes" id="UP000785180"/>
    </source>
</evidence>
<sequence length="152" mass="16229">MKKITTLVLSVALFSGIFCQSAFATSASRSTSACNGKLTSDVWIQSMSDHDGTGEFQVAAKYSGTKPRYANWIKTQWEFYSVGVGAGITWSGITANVSGSGHSTGSYWKNTNSRSASFRGRVSGNGLCLYVGCTNTATMFAWGKPYSTLAKV</sequence>
<evidence type="ECO:0000313" key="2">
    <source>
        <dbReference type="EMBL" id="NFU60997.1"/>
    </source>
</evidence>
<name>A0A9Q4TQE5_CLOBO</name>
<dbReference type="AlphaFoldDB" id="A0A9Q4TQE5"/>
<organism evidence="2 3">
    <name type="scientific">Clostridium botulinum</name>
    <dbReference type="NCBI Taxonomy" id="1491"/>
    <lineage>
        <taxon>Bacteria</taxon>
        <taxon>Bacillati</taxon>
        <taxon>Bacillota</taxon>
        <taxon>Clostridia</taxon>
        <taxon>Eubacteriales</taxon>
        <taxon>Clostridiaceae</taxon>
        <taxon>Clostridium</taxon>
    </lineage>
</organism>
<reference evidence="2" key="1">
    <citation type="submission" date="2019-04" db="EMBL/GenBank/DDBJ databases">
        <title>Genome sequencing of Clostridium botulinum Groups I-IV and Clostridium butyricum.</title>
        <authorList>
            <person name="Brunt J."/>
            <person name="Van Vliet A.H.M."/>
            <person name="Stringer S.C."/>
            <person name="Carter A.T."/>
            <person name="Peck M.W."/>
        </authorList>
    </citation>
    <scope>NUCLEOTIDE SEQUENCE</scope>
    <source>
        <strain evidence="2">7221C</strain>
    </source>
</reference>
<gene>
    <name evidence="2" type="ORF">FDF67_12620</name>
</gene>
<comment type="caution">
    <text evidence="2">The sequence shown here is derived from an EMBL/GenBank/DDBJ whole genome shotgun (WGS) entry which is preliminary data.</text>
</comment>
<protein>
    <recommendedName>
        <fullName evidence="4">Bacteriocin</fullName>
    </recommendedName>
</protein>
<evidence type="ECO:0000256" key="1">
    <source>
        <dbReference type="SAM" id="SignalP"/>
    </source>
</evidence>
<evidence type="ECO:0008006" key="4">
    <source>
        <dbReference type="Google" id="ProtNLM"/>
    </source>
</evidence>
<dbReference type="EMBL" id="SXDK01000030">
    <property type="protein sequence ID" value="NFU60997.1"/>
    <property type="molecule type" value="Genomic_DNA"/>
</dbReference>
<feature type="signal peptide" evidence="1">
    <location>
        <begin position="1"/>
        <end position="24"/>
    </location>
</feature>